<evidence type="ECO:0000313" key="1">
    <source>
        <dbReference type="EMBL" id="MBJ6802440.1"/>
    </source>
</evidence>
<dbReference type="PANTHER" id="PTHR38471:SF2">
    <property type="entry name" value="FOUR HELIX BUNDLE PROTEIN"/>
    <property type="match status" value="1"/>
</dbReference>
<dbReference type="RefSeq" id="WP_199396911.1">
    <property type="nucleotide sequence ID" value="NZ_JAEMHK010000019.1"/>
</dbReference>
<reference evidence="1 2" key="1">
    <citation type="submission" date="2020-12" db="EMBL/GenBank/DDBJ databases">
        <title>Geomonas sp. Red259, isolated from paddy soil.</title>
        <authorList>
            <person name="Xu Z."/>
            <person name="Zhang Z."/>
            <person name="Masuda Y."/>
            <person name="Itoh H."/>
            <person name="Senoo K."/>
        </authorList>
    </citation>
    <scope>NUCLEOTIDE SEQUENCE [LARGE SCALE GENOMIC DNA]</scope>
    <source>
        <strain evidence="1 2">Red259</strain>
    </source>
</reference>
<dbReference type="InterPro" id="IPR036583">
    <property type="entry name" value="23S_rRNA_IVS_sf"/>
</dbReference>
<dbReference type="CDD" id="cd16377">
    <property type="entry name" value="23S_rRNA_IVP_like"/>
    <property type="match status" value="1"/>
</dbReference>
<gene>
    <name evidence="1" type="ORF">JFN90_20115</name>
</gene>
<dbReference type="PANTHER" id="PTHR38471">
    <property type="entry name" value="FOUR HELIX BUNDLE PROTEIN"/>
    <property type="match status" value="1"/>
</dbReference>
<dbReference type="Pfam" id="PF05635">
    <property type="entry name" value="23S_rRNA_IVP"/>
    <property type="match status" value="1"/>
</dbReference>
<dbReference type="Proteomes" id="UP000641025">
    <property type="component" value="Unassembled WGS sequence"/>
</dbReference>
<accession>A0ABS0YWT2</accession>
<comment type="caution">
    <text evidence="1">The sequence shown here is derived from an EMBL/GenBank/DDBJ whole genome shotgun (WGS) entry which is preliminary data.</text>
</comment>
<evidence type="ECO:0000313" key="2">
    <source>
        <dbReference type="Proteomes" id="UP000641025"/>
    </source>
</evidence>
<sequence length="121" mass="13561">MDVRSYRDLKVWQVGVELVGQVYALTRLFPKAEVFGLTSQIQRAAVSVPSNIAEGHARGSRKEFLHFLTISLGSLAELETQLMIGNKIGYLDAVLLDNVLRQCDELGRMLRSLQRSLESKV</sequence>
<dbReference type="NCBIfam" id="TIGR02436">
    <property type="entry name" value="four helix bundle protein"/>
    <property type="match status" value="1"/>
</dbReference>
<dbReference type="EMBL" id="JAEMHK010000019">
    <property type="protein sequence ID" value="MBJ6802440.1"/>
    <property type="molecule type" value="Genomic_DNA"/>
</dbReference>
<dbReference type="NCBIfam" id="NF008911">
    <property type="entry name" value="PRK12275.1-2"/>
    <property type="match status" value="1"/>
</dbReference>
<protein>
    <submittedName>
        <fullName evidence="1">Four helix bundle protein</fullName>
    </submittedName>
</protein>
<dbReference type="InterPro" id="IPR012657">
    <property type="entry name" value="23S_rRNA-intervening_sequence"/>
</dbReference>
<organism evidence="1 2">
    <name type="scientific">Geomonas propionica</name>
    <dbReference type="NCBI Taxonomy" id="2798582"/>
    <lineage>
        <taxon>Bacteria</taxon>
        <taxon>Pseudomonadati</taxon>
        <taxon>Thermodesulfobacteriota</taxon>
        <taxon>Desulfuromonadia</taxon>
        <taxon>Geobacterales</taxon>
        <taxon>Geobacteraceae</taxon>
        <taxon>Geomonas</taxon>
    </lineage>
</organism>
<proteinExistence type="predicted"/>
<keyword evidence="2" id="KW-1185">Reference proteome</keyword>
<name>A0ABS0YWT2_9BACT</name>
<dbReference type="SUPFAM" id="SSF158446">
    <property type="entry name" value="IVS-encoded protein-like"/>
    <property type="match status" value="1"/>
</dbReference>
<dbReference type="Gene3D" id="1.20.1440.60">
    <property type="entry name" value="23S rRNA-intervening sequence"/>
    <property type="match status" value="1"/>
</dbReference>